<organism evidence="4 5">
    <name type="scientific">Stichopus japonicus</name>
    <name type="common">Sea cucumber</name>
    <dbReference type="NCBI Taxonomy" id="307972"/>
    <lineage>
        <taxon>Eukaryota</taxon>
        <taxon>Metazoa</taxon>
        <taxon>Echinodermata</taxon>
        <taxon>Eleutherozoa</taxon>
        <taxon>Echinozoa</taxon>
        <taxon>Holothuroidea</taxon>
        <taxon>Aspidochirotacea</taxon>
        <taxon>Aspidochirotida</taxon>
        <taxon>Stichopodidae</taxon>
        <taxon>Apostichopus</taxon>
    </lineage>
</organism>
<sequence length="402" mass="45249">MQRRGRDAGDHKVFITHSAHVFLYEPLGQEERQVREQVSICEAVLNMYKNIVMKVTMNKDTWEQLLKVLLKITQGVLEGEPSEGRLSLGKQLASSLFKTLIITWIKANLEIQVSVELWDDFLHVLSSLTHWEELIKEWAKTMDTLTKMLAKKVYGLDLSNLPLDKLEEKRKKRLLGSKTEKREQKPHPRSFSTGWGRSDSTSPQGSETDLYPTLTRQRSMTVDPAYGNSVTRTAQLIGEQSAEALHSSFPTLRGQRSSTEDPGGGINTEENSAVNLQFMRSSSAGDILEAVSFIKDGKMEGIEVLLRLTLGFGECLAGVNLCHDSNSEEFFAHKFLNFEPKHEPAQKTLPKSTTFPPVNRESVQSQADPPKDPLPKSTTFPPSHQNEVPLTGKKKEAWPFFV</sequence>
<dbReference type="STRING" id="307972.A0A2G8KZU1"/>
<accession>A0A2G8KZU1</accession>
<feature type="compositionally biased region" description="Polar residues" evidence="2">
    <location>
        <begin position="376"/>
        <end position="388"/>
    </location>
</feature>
<keyword evidence="5" id="KW-1185">Reference proteome</keyword>
<feature type="region of interest" description="Disordered" evidence="2">
    <location>
        <begin position="342"/>
        <end position="402"/>
    </location>
</feature>
<dbReference type="GO" id="GO:0005096">
    <property type="term" value="F:GTPase activator activity"/>
    <property type="evidence" value="ECO:0007669"/>
    <property type="project" value="InterPro"/>
</dbReference>
<feature type="region of interest" description="Disordered" evidence="2">
    <location>
        <begin position="169"/>
        <end position="218"/>
    </location>
</feature>
<dbReference type="Pfam" id="PF20412">
    <property type="entry name" value="RALGAPB_N"/>
    <property type="match status" value="1"/>
</dbReference>
<dbReference type="InterPro" id="IPR046859">
    <property type="entry name" value="RGPA/RALGAPB_N"/>
</dbReference>
<evidence type="ECO:0000259" key="3">
    <source>
        <dbReference type="Pfam" id="PF20412"/>
    </source>
</evidence>
<protein>
    <submittedName>
        <fullName evidence="4">Putative ral GTPase-activating protein subunit alpha-1</fullName>
    </submittedName>
</protein>
<dbReference type="PANTHER" id="PTHR10063:SF11">
    <property type="entry name" value="RHO GTPASE-ACTIVATING PROTEIN CG5521-RELATED"/>
    <property type="match status" value="1"/>
</dbReference>
<evidence type="ECO:0000256" key="1">
    <source>
        <dbReference type="ARBA" id="ARBA00022553"/>
    </source>
</evidence>
<feature type="compositionally biased region" description="Polar residues" evidence="2">
    <location>
        <begin position="190"/>
        <end position="207"/>
    </location>
</feature>
<comment type="caution">
    <text evidence="4">The sequence shown here is derived from an EMBL/GenBank/DDBJ whole genome shotgun (WGS) entry which is preliminary data.</text>
</comment>
<dbReference type="EMBL" id="MRZV01000282">
    <property type="protein sequence ID" value="PIK53543.1"/>
    <property type="molecule type" value="Genomic_DNA"/>
</dbReference>
<name>A0A2G8KZU1_STIJA</name>
<evidence type="ECO:0000256" key="2">
    <source>
        <dbReference type="SAM" id="MobiDB-lite"/>
    </source>
</evidence>
<dbReference type="InterPro" id="IPR027107">
    <property type="entry name" value="Tuberin/Ral-act_asu"/>
</dbReference>
<proteinExistence type="predicted"/>
<dbReference type="OrthoDB" id="19311at2759"/>
<feature type="compositionally biased region" description="Basic and acidic residues" evidence="2">
    <location>
        <begin position="393"/>
        <end position="402"/>
    </location>
</feature>
<feature type="domain" description="Ral GTPase-activating protein subunit alpha/beta N-terminal" evidence="3">
    <location>
        <begin position="34"/>
        <end position="155"/>
    </location>
</feature>
<feature type="compositionally biased region" description="Polar residues" evidence="2">
    <location>
        <begin position="349"/>
        <end position="367"/>
    </location>
</feature>
<feature type="compositionally biased region" description="Polar residues" evidence="2">
    <location>
        <begin position="248"/>
        <end position="257"/>
    </location>
</feature>
<dbReference type="GO" id="GO:0005634">
    <property type="term" value="C:nucleus"/>
    <property type="evidence" value="ECO:0007669"/>
    <property type="project" value="InterPro"/>
</dbReference>
<dbReference type="AlphaFoldDB" id="A0A2G8KZU1"/>
<dbReference type="GO" id="GO:0005737">
    <property type="term" value="C:cytoplasm"/>
    <property type="evidence" value="ECO:0007669"/>
    <property type="project" value="TreeGrafter"/>
</dbReference>
<dbReference type="PANTHER" id="PTHR10063">
    <property type="entry name" value="TUBERIN"/>
    <property type="match status" value="1"/>
</dbReference>
<evidence type="ECO:0000313" key="5">
    <source>
        <dbReference type="Proteomes" id="UP000230750"/>
    </source>
</evidence>
<feature type="region of interest" description="Disordered" evidence="2">
    <location>
        <begin position="247"/>
        <end position="266"/>
    </location>
</feature>
<keyword evidence="1" id="KW-0597">Phosphoprotein</keyword>
<dbReference type="Proteomes" id="UP000230750">
    <property type="component" value="Unassembled WGS sequence"/>
</dbReference>
<evidence type="ECO:0000313" key="4">
    <source>
        <dbReference type="EMBL" id="PIK53543.1"/>
    </source>
</evidence>
<reference evidence="4 5" key="1">
    <citation type="journal article" date="2017" name="PLoS Biol.">
        <title>The sea cucumber genome provides insights into morphological evolution and visceral regeneration.</title>
        <authorList>
            <person name="Zhang X."/>
            <person name="Sun L."/>
            <person name="Yuan J."/>
            <person name="Sun Y."/>
            <person name="Gao Y."/>
            <person name="Zhang L."/>
            <person name="Li S."/>
            <person name="Dai H."/>
            <person name="Hamel J.F."/>
            <person name="Liu C."/>
            <person name="Yu Y."/>
            <person name="Liu S."/>
            <person name="Lin W."/>
            <person name="Guo K."/>
            <person name="Jin S."/>
            <person name="Xu P."/>
            <person name="Storey K.B."/>
            <person name="Huan P."/>
            <person name="Zhang T."/>
            <person name="Zhou Y."/>
            <person name="Zhang J."/>
            <person name="Lin C."/>
            <person name="Li X."/>
            <person name="Xing L."/>
            <person name="Huo D."/>
            <person name="Sun M."/>
            <person name="Wang L."/>
            <person name="Mercier A."/>
            <person name="Li F."/>
            <person name="Yang H."/>
            <person name="Xiang J."/>
        </authorList>
    </citation>
    <scope>NUCLEOTIDE SEQUENCE [LARGE SCALE GENOMIC DNA]</scope>
    <source>
        <strain evidence="4">Shaxun</strain>
        <tissue evidence="4">Muscle</tissue>
    </source>
</reference>
<gene>
    <name evidence="4" type="ORF">BSL78_09564</name>
</gene>